<dbReference type="RefSeq" id="WP_052019528.1">
    <property type="nucleotide sequence ID" value="NZ_BAUW01000002.1"/>
</dbReference>
<sequence length="221" mass="24309">MISNFVPEKPLQANELVESLKLLFYRTSGKEAEVQQGLQAFKQLTSMVSDGESLSVLMGEKDTWRQAGVDLLKVVGQPRSGNLTGLYAQLLSEAVAKAEHPALMQETDSALLTDTRIKQFLSALGLSYEQQLGEVLKDGEFGKAQVSETLKSLVLRLLNENPPPAVKEAAELILNKLTGFQLLSQEAGPIQQLVVQIPLCWVEKRMNSRCSGVGKRLKTEK</sequence>
<evidence type="ECO:0000313" key="1">
    <source>
        <dbReference type="EMBL" id="GAE43627.1"/>
    </source>
</evidence>
<evidence type="ECO:0000313" key="2">
    <source>
        <dbReference type="Proteomes" id="UP000018949"/>
    </source>
</evidence>
<gene>
    <name evidence="1" type="ORF">JCM21738_278</name>
</gene>
<dbReference type="Proteomes" id="UP000018949">
    <property type="component" value="Unassembled WGS sequence"/>
</dbReference>
<comment type="caution">
    <text evidence="1">The sequence shown here is derived from an EMBL/GenBank/DDBJ whole genome shotgun (WGS) entry which is preliminary data.</text>
</comment>
<keyword evidence="2" id="KW-1185">Reference proteome</keyword>
<name>W4RHJ9_9BACI</name>
<dbReference type="EMBL" id="BAUW01000002">
    <property type="protein sequence ID" value="GAE43627.1"/>
    <property type="molecule type" value="Genomic_DNA"/>
</dbReference>
<accession>W4RHJ9</accession>
<protein>
    <submittedName>
        <fullName evidence="1">Uncharacterized protein</fullName>
    </submittedName>
</protein>
<organism evidence="1 2">
    <name type="scientific">Mesobacillus boroniphilus JCM 21738</name>
    <dbReference type="NCBI Taxonomy" id="1294265"/>
    <lineage>
        <taxon>Bacteria</taxon>
        <taxon>Bacillati</taxon>
        <taxon>Bacillota</taxon>
        <taxon>Bacilli</taxon>
        <taxon>Bacillales</taxon>
        <taxon>Bacillaceae</taxon>
        <taxon>Mesobacillus</taxon>
    </lineage>
</organism>
<dbReference type="AlphaFoldDB" id="W4RHJ9"/>
<reference evidence="1 2" key="1">
    <citation type="submission" date="2013-12" db="EMBL/GenBank/DDBJ databases">
        <title>NBRP : Genome information of microbial organism related human and environment.</title>
        <authorList>
            <person name="Hattori M."/>
            <person name="Oshima K."/>
            <person name="Inaba H."/>
            <person name="Suda W."/>
            <person name="Sakamoto M."/>
            <person name="Iino T."/>
            <person name="Kitahara M."/>
            <person name="Oshida Y."/>
            <person name="Iida T."/>
            <person name="Kudo T."/>
            <person name="Itoh T."/>
            <person name="Ahmed I."/>
            <person name="Ohkuma M."/>
        </authorList>
    </citation>
    <scope>NUCLEOTIDE SEQUENCE [LARGE SCALE GENOMIC DNA]</scope>
    <source>
        <strain evidence="1 2">JCM 21738</strain>
    </source>
</reference>
<proteinExistence type="predicted"/>